<dbReference type="Proteomes" id="UP000017836">
    <property type="component" value="Unassembled WGS sequence"/>
</dbReference>
<feature type="compositionally biased region" description="Basic and acidic residues" evidence="1">
    <location>
        <begin position="59"/>
        <end position="74"/>
    </location>
</feature>
<evidence type="ECO:0000313" key="3">
    <source>
        <dbReference type="Proteomes" id="UP000017836"/>
    </source>
</evidence>
<protein>
    <submittedName>
        <fullName evidence="2">Uncharacterized protein</fullName>
    </submittedName>
</protein>
<dbReference type="HOGENOM" id="CLU_2691103_0_0_1"/>
<sequence>MAPELFSLSSQEDTVIQNAISIECPTRCIDLWPLLRRQHSESSYEYQHNHWYAGSRKHPQSEKYDDLVCPEVDH</sequence>
<dbReference type="EMBL" id="KI397552">
    <property type="protein sequence ID" value="ERM93868.1"/>
    <property type="molecule type" value="Genomic_DNA"/>
</dbReference>
<name>W1NEN9_AMBTC</name>
<dbReference type="AlphaFoldDB" id="W1NEN9"/>
<evidence type="ECO:0000313" key="2">
    <source>
        <dbReference type="EMBL" id="ERM93868.1"/>
    </source>
</evidence>
<gene>
    <name evidence="2" type="ORF">AMTR_s00139p00021080</name>
</gene>
<reference evidence="3" key="1">
    <citation type="journal article" date="2013" name="Science">
        <title>The Amborella genome and the evolution of flowering plants.</title>
        <authorList>
            <consortium name="Amborella Genome Project"/>
        </authorList>
    </citation>
    <scope>NUCLEOTIDE SEQUENCE [LARGE SCALE GENOMIC DNA]</scope>
</reference>
<accession>W1NEN9</accession>
<organism evidence="2 3">
    <name type="scientific">Amborella trichopoda</name>
    <dbReference type="NCBI Taxonomy" id="13333"/>
    <lineage>
        <taxon>Eukaryota</taxon>
        <taxon>Viridiplantae</taxon>
        <taxon>Streptophyta</taxon>
        <taxon>Embryophyta</taxon>
        <taxon>Tracheophyta</taxon>
        <taxon>Spermatophyta</taxon>
        <taxon>Magnoliopsida</taxon>
        <taxon>Amborellales</taxon>
        <taxon>Amborellaceae</taxon>
        <taxon>Amborella</taxon>
    </lineage>
</organism>
<proteinExistence type="predicted"/>
<evidence type="ECO:0000256" key="1">
    <source>
        <dbReference type="SAM" id="MobiDB-lite"/>
    </source>
</evidence>
<feature type="region of interest" description="Disordered" evidence="1">
    <location>
        <begin position="55"/>
        <end position="74"/>
    </location>
</feature>
<keyword evidence="3" id="KW-1185">Reference proteome</keyword>
<dbReference type="Gramene" id="ERM93868">
    <property type="protein sequence ID" value="ERM93868"/>
    <property type="gene ID" value="AMTR_s00139p00021080"/>
</dbReference>